<sequence>MDWKHGNTLYAPGTEVAIVYKMTFNGYWYIGKKQIVSSSGKATNWKSYYGSGKRWLKHIEGNEALVSREVLYLCANKVESTYYENYELYSRHAIFQEKSMNDNVAMTANRRNTKNFKNKPETL</sequence>
<gene>
    <name evidence="2" type="ORF">GCM10007870_08180</name>
</gene>
<proteinExistence type="predicted"/>
<comment type="caution">
    <text evidence="2">The sequence shown here is derived from an EMBL/GenBank/DDBJ whole genome shotgun (WGS) entry which is preliminary data.</text>
</comment>
<dbReference type="RefSeq" id="WP_099287450.1">
    <property type="nucleotide sequence ID" value="NZ_BEWP01000017.1"/>
</dbReference>
<name>A0ABQ5WRD0_9PROT</name>
<reference evidence="3" key="1">
    <citation type="journal article" date="2019" name="Int. J. Syst. Evol. Microbiol.">
        <title>The Global Catalogue of Microorganisms (GCM) 10K type strain sequencing project: providing services to taxonomists for standard genome sequencing and annotation.</title>
        <authorList>
            <consortium name="The Broad Institute Genomics Platform"/>
            <consortium name="The Broad Institute Genome Sequencing Center for Infectious Disease"/>
            <person name="Wu L."/>
            <person name="Ma J."/>
        </authorList>
    </citation>
    <scope>NUCLEOTIDE SEQUENCE [LARGE SCALE GENOMIC DNA]</scope>
    <source>
        <strain evidence="3">NBRC 3266</strain>
    </source>
</reference>
<evidence type="ECO:0000313" key="3">
    <source>
        <dbReference type="Proteomes" id="UP001156629"/>
    </source>
</evidence>
<feature type="domain" description="Putative endonuclease SegE-like GIY-YIG" evidence="1">
    <location>
        <begin position="12"/>
        <end position="99"/>
    </location>
</feature>
<dbReference type="InterPro" id="IPR045566">
    <property type="entry name" value="SegE-like_GIY-YIG"/>
</dbReference>
<organism evidence="2 3">
    <name type="scientific">Gluconobacter kondonii</name>
    <dbReference type="NCBI Taxonomy" id="941463"/>
    <lineage>
        <taxon>Bacteria</taxon>
        <taxon>Pseudomonadati</taxon>
        <taxon>Pseudomonadota</taxon>
        <taxon>Alphaproteobacteria</taxon>
        <taxon>Acetobacterales</taxon>
        <taxon>Acetobacteraceae</taxon>
        <taxon>Gluconobacter</taxon>
    </lineage>
</organism>
<evidence type="ECO:0000313" key="2">
    <source>
        <dbReference type="EMBL" id="GLQ65234.1"/>
    </source>
</evidence>
<evidence type="ECO:0000259" key="1">
    <source>
        <dbReference type="Pfam" id="PF19835"/>
    </source>
</evidence>
<dbReference type="EMBL" id="BSNV01000003">
    <property type="protein sequence ID" value="GLQ65234.1"/>
    <property type="molecule type" value="Genomic_DNA"/>
</dbReference>
<protein>
    <recommendedName>
        <fullName evidence="1">Putative endonuclease SegE-like GIY-YIG domain-containing protein</fullName>
    </recommendedName>
</protein>
<dbReference type="Pfam" id="PF19835">
    <property type="entry name" value="SegE_GIY-YIG"/>
    <property type="match status" value="1"/>
</dbReference>
<keyword evidence="3" id="KW-1185">Reference proteome</keyword>
<dbReference type="Proteomes" id="UP001156629">
    <property type="component" value="Unassembled WGS sequence"/>
</dbReference>
<dbReference type="GeneID" id="76195756"/>
<accession>A0ABQ5WRD0</accession>